<evidence type="ECO:0000256" key="11">
    <source>
        <dbReference type="SAM" id="MobiDB-lite"/>
    </source>
</evidence>
<comment type="catalytic activity">
    <reaction evidence="9">
        <text>ATP + H2O = ADP + phosphate + H(+)</text>
        <dbReference type="Rhea" id="RHEA:13065"/>
        <dbReference type="ChEBI" id="CHEBI:15377"/>
        <dbReference type="ChEBI" id="CHEBI:15378"/>
        <dbReference type="ChEBI" id="CHEBI:30616"/>
        <dbReference type="ChEBI" id="CHEBI:43474"/>
        <dbReference type="ChEBI" id="CHEBI:456216"/>
        <dbReference type="EC" id="5.6.2.4"/>
    </reaction>
</comment>
<dbReference type="Pfam" id="PF00580">
    <property type="entry name" value="UvrD-helicase"/>
    <property type="match status" value="1"/>
</dbReference>
<keyword evidence="6" id="KW-0413">Isomerase</keyword>
<feature type="domain" description="UvrD-like helicase ATP-binding" evidence="13">
    <location>
        <begin position="9"/>
        <end position="290"/>
    </location>
</feature>
<evidence type="ECO:0000256" key="1">
    <source>
        <dbReference type="ARBA" id="ARBA00009922"/>
    </source>
</evidence>
<evidence type="ECO:0000259" key="13">
    <source>
        <dbReference type="PROSITE" id="PS51198"/>
    </source>
</evidence>
<dbReference type="InterPro" id="IPR014017">
    <property type="entry name" value="DNA_helicase_UvrD-like_C"/>
</dbReference>
<sequence>MTRPDDLLTALDPEQRRVAEALRGPVRVLAGAGTGKTRAITHRIAHGVATGVYAPTEVLAVTFTTRAAGEMRGRLRTLGAGGVQARTFHSAALRQLRYFWPHVHGTELPQLIESKIGLLASAARRQRISADQALLRDLASEVEWAKVSNVHPDDYARVAPERGRSVTNLDPGTVGRVFGSYEDAKREAGRMDMEDVLLLTAGMLAEDERVAAQVRRQYKWFVVDEFQDVSPLQSALLDLWLGGRDEICVVGDPAQTIYSFAGANADYLRDFPQRYPGTTSVELVRNYRSTPQVVDAANTLLAGTPSQGVDLRAQRPAGPPVTYQPRPDEVAEAEEVAARILKLRDAGRPLGEIAILFRINAQSESFEEALSARRIPYVVRGAGRFFDRPEVREAVTRIRGAARSGEGVGVVDTVTATLAGMGWTAEAPAARGQTRDRWESWQALVDQASEFEAGGGDLEAFVADLDRRAAEQHAPVAEGVTLATFHAAKGLEWDSVFLCGLQDGTLPITYADTPLAVEEERRLLYVGMTRARLDLALSWAAARNPGGRASRRPSRFLDPLLPEDSRAQDQPRRRKVAGCRECGKPLTSAVEKKRGRCHDCPASYDEELFERLRTWRKERADSESVPAFVVFTDATLQLIAEHKPRTPEAMLRISGIGRSKVEKYGEDVLELVG</sequence>
<dbReference type="RefSeq" id="WP_300954020.1">
    <property type="nucleotide sequence ID" value="NZ_JAUHJQ010000009.1"/>
</dbReference>
<dbReference type="SUPFAM" id="SSF47819">
    <property type="entry name" value="HRDC-like"/>
    <property type="match status" value="1"/>
</dbReference>
<evidence type="ECO:0000256" key="2">
    <source>
        <dbReference type="ARBA" id="ARBA00022741"/>
    </source>
</evidence>
<proteinExistence type="inferred from homology"/>
<dbReference type="PROSITE" id="PS51217">
    <property type="entry name" value="UVRD_HELICASE_CTER"/>
    <property type="match status" value="1"/>
</dbReference>
<comment type="similarity">
    <text evidence="1">Belongs to the helicase family. UvrD subfamily.</text>
</comment>
<evidence type="ECO:0000256" key="7">
    <source>
        <dbReference type="ARBA" id="ARBA00034617"/>
    </source>
</evidence>
<dbReference type="PANTHER" id="PTHR11070">
    <property type="entry name" value="UVRD / RECB / PCRA DNA HELICASE FAMILY MEMBER"/>
    <property type="match status" value="1"/>
</dbReference>
<dbReference type="InterPro" id="IPR014016">
    <property type="entry name" value="UvrD-like_ATP-bd"/>
</dbReference>
<evidence type="ECO:0000259" key="12">
    <source>
        <dbReference type="PROSITE" id="PS50967"/>
    </source>
</evidence>
<dbReference type="Pfam" id="PF13361">
    <property type="entry name" value="UvrD_C"/>
    <property type="match status" value="2"/>
</dbReference>
<name>A0ABT8FJQ3_9ACTN</name>
<evidence type="ECO:0000256" key="9">
    <source>
        <dbReference type="ARBA" id="ARBA00048988"/>
    </source>
</evidence>
<dbReference type="Gene3D" id="1.10.486.10">
    <property type="entry name" value="PCRA, domain 4"/>
    <property type="match status" value="1"/>
</dbReference>
<comment type="catalytic activity">
    <reaction evidence="7">
        <text>Couples ATP hydrolysis with the unwinding of duplex DNA by translocating in the 3'-5' direction.</text>
        <dbReference type="EC" id="5.6.2.4"/>
    </reaction>
</comment>
<dbReference type="PROSITE" id="PS50967">
    <property type="entry name" value="HRDC"/>
    <property type="match status" value="1"/>
</dbReference>
<keyword evidence="4 10" id="KW-0347">Helicase</keyword>
<organism evidence="15 16">
    <name type="scientific">Nocardioides oceani</name>
    <dbReference type="NCBI Taxonomy" id="3058369"/>
    <lineage>
        <taxon>Bacteria</taxon>
        <taxon>Bacillati</taxon>
        <taxon>Actinomycetota</taxon>
        <taxon>Actinomycetes</taxon>
        <taxon>Propionibacteriales</taxon>
        <taxon>Nocardioidaceae</taxon>
        <taxon>Nocardioides</taxon>
    </lineage>
</organism>
<evidence type="ECO:0000256" key="10">
    <source>
        <dbReference type="PROSITE-ProRule" id="PRU00560"/>
    </source>
</evidence>
<feature type="domain" description="HRDC" evidence="12">
    <location>
        <begin position="602"/>
        <end position="673"/>
    </location>
</feature>
<dbReference type="EMBL" id="JAUHJQ010000009">
    <property type="protein sequence ID" value="MDN4174921.1"/>
    <property type="molecule type" value="Genomic_DNA"/>
</dbReference>
<dbReference type="PANTHER" id="PTHR11070:SF69">
    <property type="entry name" value="ATP-DEPENDENT DNA HELICASE UVRD2"/>
    <property type="match status" value="1"/>
</dbReference>
<dbReference type="InterPro" id="IPR010997">
    <property type="entry name" value="HRDC-like_sf"/>
</dbReference>
<evidence type="ECO:0000256" key="3">
    <source>
        <dbReference type="ARBA" id="ARBA00022801"/>
    </source>
</evidence>
<evidence type="ECO:0000256" key="8">
    <source>
        <dbReference type="ARBA" id="ARBA00034808"/>
    </source>
</evidence>
<evidence type="ECO:0000313" key="16">
    <source>
        <dbReference type="Proteomes" id="UP001168620"/>
    </source>
</evidence>
<keyword evidence="3 10" id="KW-0378">Hydrolase</keyword>
<feature type="region of interest" description="Disordered" evidence="11">
    <location>
        <begin position="544"/>
        <end position="575"/>
    </location>
</feature>
<dbReference type="Pfam" id="PF00570">
    <property type="entry name" value="HRDC"/>
    <property type="match status" value="1"/>
</dbReference>
<dbReference type="CDD" id="cd17932">
    <property type="entry name" value="DEXQc_UvrD"/>
    <property type="match status" value="1"/>
</dbReference>
<gene>
    <name evidence="15" type="ORF">QWY28_18305</name>
</gene>
<dbReference type="SMART" id="SM00341">
    <property type="entry name" value="HRDC"/>
    <property type="match status" value="1"/>
</dbReference>
<dbReference type="Proteomes" id="UP001168620">
    <property type="component" value="Unassembled WGS sequence"/>
</dbReference>
<dbReference type="InterPro" id="IPR002121">
    <property type="entry name" value="HRDC_dom"/>
</dbReference>
<dbReference type="Gene3D" id="1.10.150.80">
    <property type="entry name" value="HRDC domain"/>
    <property type="match status" value="1"/>
</dbReference>
<keyword evidence="16" id="KW-1185">Reference proteome</keyword>
<evidence type="ECO:0000256" key="6">
    <source>
        <dbReference type="ARBA" id="ARBA00023235"/>
    </source>
</evidence>
<dbReference type="InterPro" id="IPR013986">
    <property type="entry name" value="DExx_box_DNA_helicase_dom_sf"/>
</dbReference>
<dbReference type="InterPro" id="IPR027417">
    <property type="entry name" value="P-loop_NTPase"/>
</dbReference>
<evidence type="ECO:0000256" key="5">
    <source>
        <dbReference type="ARBA" id="ARBA00022840"/>
    </source>
</evidence>
<dbReference type="InterPro" id="IPR000212">
    <property type="entry name" value="DNA_helicase_UvrD/REP"/>
</dbReference>
<dbReference type="EC" id="5.6.2.4" evidence="8"/>
<keyword evidence="5 10" id="KW-0067">ATP-binding</keyword>
<dbReference type="Gene3D" id="3.40.50.300">
    <property type="entry name" value="P-loop containing nucleotide triphosphate hydrolases"/>
    <property type="match status" value="3"/>
</dbReference>
<feature type="binding site" evidence="10">
    <location>
        <begin position="30"/>
        <end position="37"/>
    </location>
    <ligand>
        <name>ATP</name>
        <dbReference type="ChEBI" id="CHEBI:30616"/>
    </ligand>
</feature>
<keyword evidence="2 10" id="KW-0547">Nucleotide-binding</keyword>
<evidence type="ECO:0000259" key="14">
    <source>
        <dbReference type="PROSITE" id="PS51217"/>
    </source>
</evidence>
<feature type="region of interest" description="Disordered" evidence="11">
    <location>
        <begin position="309"/>
        <end position="328"/>
    </location>
</feature>
<reference evidence="15" key="1">
    <citation type="submission" date="2023-06" db="EMBL/GenBank/DDBJ databases">
        <title>Draft genome sequence of Nocardioides sp. SOB77.</title>
        <authorList>
            <person name="Zhang G."/>
        </authorList>
    </citation>
    <scope>NUCLEOTIDE SEQUENCE</scope>
    <source>
        <strain evidence="15">SOB77</strain>
    </source>
</reference>
<accession>A0ABT8FJQ3</accession>
<evidence type="ECO:0000256" key="4">
    <source>
        <dbReference type="ARBA" id="ARBA00022806"/>
    </source>
</evidence>
<protein>
    <recommendedName>
        <fullName evidence="8">DNA 3'-5' helicase</fullName>
        <ecNumber evidence="8">5.6.2.4</ecNumber>
    </recommendedName>
</protein>
<dbReference type="SUPFAM" id="SSF52540">
    <property type="entry name" value="P-loop containing nucleoside triphosphate hydrolases"/>
    <property type="match status" value="1"/>
</dbReference>
<feature type="domain" description="UvrD-like helicase C-terminal" evidence="14">
    <location>
        <begin position="291"/>
        <end position="661"/>
    </location>
</feature>
<dbReference type="PROSITE" id="PS51198">
    <property type="entry name" value="UVRD_HELICASE_ATP_BIND"/>
    <property type="match status" value="1"/>
</dbReference>
<dbReference type="Gene3D" id="1.10.10.160">
    <property type="match status" value="1"/>
</dbReference>
<dbReference type="GO" id="GO:0004386">
    <property type="term" value="F:helicase activity"/>
    <property type="evidence" value="ECO:0007669"/>
    <property type="project" value="UniProtKB-KW"/>
</dbReference>
<comment type="caution">
    <text evidence="15">The sequence shown here is derived from an EMBL/GenBank/DDBJ whole genome shotgun (WGS) entry which is preliminary data.</text>
</comment>
<evidence type="ECO:0000313" key="15">
    <source>
        <dbReference type="EMBL" id="MDN4174921.1"/>
    </source>
</evidence>
<dbReference type="InterPro" id="IPR044876">
    <property type="entry name" value="HRDC_dom_sf"/>
</dbReference>